<feature type="region of interest" description="Disordered" evidence="2">
    <location>
        <begin position="130"/>
        <end position="202"/>
    </location>
</feature>
<keyword evidence="1" id="KW-0479">Metal-binding</keyword>
<dbReference type="GeneID" id="36528903"/>
<gene>
    <name evidence="4" type="ORF">P174DRAFT_287498</name>
</gene>
<evidence type="ECO:0000259" key="3">
    <source>
        <dbReference type="PROSITE" id="PS50157"/>
    </source>
</evidence>
<dbReference type="EMBL" id="MSZS01000008">
    <property type="protein sequence ID" value="PKX89943.1"/>
    <property type="molecule type" value="Genomic_DNA"/>
</dbReference>
<dbReference type="PROSITE" id="PS50157">
    <property type="entry name" value="ZINC_FINGER_C2H2_2"/>
    <property type="match status" value="1"/>
</dbReference>
<dbReference type="OrthoDB" id="10541874at2759"/>
<feature type="compositionally biased region" description="Polar residues" evidence="2">
    <location>
        <begin position="131"/>
        <end position="150"/>
    </location>
</feature>
<dbReference type="PROSITE" id="PS00028">
    <property type="entry name" value="ZINC_FINGER_C2H2_1"/>
    <property type="match status" value="1"/>
</dbReference>
<protein>
    <recommendedName>
        <fullName evidence="3">C2H2-type domain-containing protein</fullName>
    </recommendedName>
</protein>
<dbReference type="SUPFAM" id="SSF57667">
    <property type="entry name" value="beta-beta-alpha zinc fingers"/>
    <property type="match status" value="1"/>
</dbReference>
<keyword evidence="5" id="KW-1185">Reference proteome</keyword>
<reference evidence="5" key="1">
    <citation type="journal article" date="2018" name="Proc. Natl. Acad. Sci. U.S.A.">
        <title>Linking secondary metabolites to gene clusters through genome sequencing of six diverse Aspergillus species.</title>
        <authorList>
            <person name="Kaerboelling I."/>
            <person name="Vesth T.C."/>
            <person name="Frisvad J.C."/>
            <person name="Nybo J.L."/>
            <person name="Theobald S."/>
            <person name="Kuo A."/>
            <person name="Bowyer P."/>
            <person name="Matsuda Y."/>
            <person name="Mondo S."/>
            <person name="Lyhne E.K."/>
            <person name="Kogle M.E."/>
            <person name="Clum A."/>
            <person name="Lipzen A."/>
            <person name="Salamov A."/>
            <person name="Ngan C.Y."/>
            <person name="Daum C."/>
            <person name="Chiniquy J."/>
            <person name="Barry K."/>
            <person name="LaButti K."/>
            <person name="Haridas S."/>
            <person name="Simmons B.A."/>
            <person name="Magnuson J.K."/>
            <person name="Mortensen U.H."/>
            <person name="Larsen T.O."/>
            <person name="Grigoriev I.V."/>
            <person name="Baker S.E."/>
            <person name="Andersen M.R."/>
        </authorList>
    </citation>
    <scope>NUCLEOTIDE SEQUENCE [LARGE SCALE GENOMIC DNA]</scope>
    <source>
        <strain evidence="5">IBT 16806</strain>
    </source>
</reference>
<dbReference type="InterPro" id="IPR013087">
    <property type="entry name" value="Znf_C2H2_type"/>
</dbReference>
<accession>A0A2I1BX28</accession>
<keyword evidence="1" id="KW-0863">Zinc-finger</keyword>
<dbReference type="Proteomes" id="UP000234474">
    <property type="component" value="Unassembled WGS sequence"/>
</dbReference>
<evidence type="ECO:0000256" key="1">
    <source>
        <dbReference type="PROSITE-ProRule" id="PRU00042"/>
    </source>
</evidence>
<dbReference type="AlphaFoldDB" id="A0A2I1BX28"/>
<comment type="caution">
    <text evidence="4">The sequence shown here is derived from an EMBL/GenBank/DDBJ whole genome shotgun (WGS) entry which is preliminary data.</text>
</comment>
<evidence type="ECO:0000313" key="5">
    <source>
        <dbReference type="Proteomes" id="UP000234474"/>
    </source>
</evidence>
<dbReference type="VEuPathDB" id="FungiDB:P174DRAFT_287498"/>
<dbReference type="OMA" id="WASHWAD"/>
<keyword evidence="1" id="KW-0862">Zinc</keyword>
<feature type="domain" description="C2H2-type" evidence="3">
    <location>
        <begin position="161"/>
        <end position="189"/>
    </location>
</feature>
<evidence type="ECO:0000256" key="2">
    <source>
        <dbReference type="SAM" id="MobiDB-lite"/>
    </source>
</evidence>
<dbReference type="InterPro" id="IPR036236">
    <property type="entry name" value="Znf_C2H2_sf"/>
</dbReference>
<dbReference type="GO" id="GO:0008270">
    <property type="term" value="F:zinc ion binding"/>
    <property type="evidence" value="ECO:0007669"/>
    <property type="project" value="UniProtKB-KW"/>
</dbReference>
<name>A0A2I1BX28_ASPN1</name>
<dbReference type="RefSeq" id="XP_024678538.1">
    <property type="nucleotide sequence ID" value="XM_024821577.1"/>
</dbReference>
<proteinExistence type="predicted"/>
<organism evidence="4 5">
    <name type="scientific">Aspergillus novofumigatus (strain IBT 16806)</name>
    <dbReference type="NCBI Taxonomy" id="1392255"/>
    <lineage>
        <taxon>Eukaryota</taxon>
        <taxon>Fungi</taxon>
        <taxon>Dikarya</taxon>
        <taxon>Ascomycota</taxon>
        <taxon>Pezizomycotina</taxon>
        <taxon>Eurotiomycetes</taxon>
        <taxon>Eurotiomycetidae</taxon>
        <taxon>Eurotiales</taxon>
        <taxon>Aspergillaceae</taxon>
        <taxon>Aspergillus</taxon>
        <taxon>Aspergillus subgen. Fumigati</taxon>
    </lineage>
</organism>
<evidence type="ECO:0000313" key="4">
    <source>
        <dbReference type="EMBL" id="PKX89943.1"/>
    </source>
</evidence>
<sequence>MGAPSYSIEQHEAPVGFFPSPTLPYQSTALHQWASHWADRGLAPIVPSSLTGDAALGSDVYNSSALLQSPTQLATAATSRVVQEIPTQLACQVVDRGPFYAIAESSNLNPVNPSDTTLFASEIAHAPSASGIAQSPFQPIQPKPTQQQSPEPSPAALTKPFRCKKCPKSYGSQGAFRRHDVGVHGVGRRTGGRPSNNSRRLI</sequence>